<evidence type="ECO:0000256" key="1">
    <source>
        <dbReference type="SAM" id="MobiDB-lite"/>
    </source>
</evidence>
<gene>
    <name evidence="3" type="ORF">HB761_19610</name>
</gene>
<feature type="region of interest" description="Disordered" evidence="1">
    <location>
        <begin position="24"/>
        <end position="58"/>
    </location>
</feature>
<feature type="signal peptide" evidence="2">
    <location>
        <begin position="1"/>
        <end position="17"/>
    </location>
</feature>
<reference evidence="3" key="1">
    <citation type="submission" date="2020-03" db="EMBL/GenBank/DDBJ databases">
        <title>Five strains of Vibrio campbellii isolated from Mariana Trench.</title>
        <authorList>
            <person name="Liang J."/>
            <person name="Zhang X.-H."/>
        </authorList>
    </citation>
    <scope>NUCLEOTIDE SEQUENCE</scope>
    <source>
        <strain evidence="3">LJC014</strain>
    </source>
</reference>
<dbReference type="PROSITE" id="PS51257">
    <property type="entry name" value="PROKAR_LIPOPROTEIN"/>
    <property type="match status" value="1"/>
</dbReference>
<protein>
    <recommendedName>
        <fullName evidence="5">Lipoprotein</fullName>
    </recommendedName>
</protein>
<evidence type="ECO:0008006" key="5">
    <source>
        <dbReference type="Google" id="ProtNLM"/>
    </source>
</evidence>
<proteinExistence type="predicted"/>
<sequence length="158" mass="16822">MKYIIAILMGVILLALAACGGGDGSGGGSSDDDSSTPPPVTIVEPDEPDDPTTAKDLVVPEGFDYNPVKAGTLSVDISGFSTQRAQLSLYKQFSEDNAGNYRAHYASKVVSVPLASGKVDFDFNVSDNQKDLLVEIWFYDGSEPVKRVISVNDTSLKL</sequence>
<dbReference type="AlphaFoldDB" id="A0AAE9N1R6"/>
<evidence type="ECO:0000313" key="3">
    <source>
        <dbReference type="EMBL" id="UTZ28880.1"/>
    </source>
</evidence>
<accession>A0AAE9N1R6</accession>
<name>A0AAE9N1R6_9VIBR</name>
<evidence type="ECO:0000313" key="4">
    <source>
        <dbReference type="Proteomes" id="UP001058687"/>
    </source>
</evidence>
<feature type="chain" id="PRO_5042185241" description="Lipoprotein" evidence="2">
    <location>
        <begin position="18"/>
        <end position="158"/>
    </location>
</feature>
<evidence type="ECO:0000256" key="2">
    <source>
        <dbReference type="SAM" id="SignalP"/>
    </source>
</evidence>
<dbReference type="EMBL" id="CP050468">
    <property type="protein sequence ID" value="UTZ28880.1"/>
    <property type="molecule type" value="Genomic_DNA"/>
</dbReference>
<dbReference type="RefSeq" id="WP_255944187.1">
    <property type="nucleotide sequence ID" value="NZ_CP050468.1"/>
</dbReference>
<dbReference type="Proteomes" id="UP001058687">
    <property type="component" value="Chromosome 2"/>
</dbReference>
<keyword evidence="2" id="KW-0732">Signal</keyword>
<organism evidence="3 4">
    <name type="scientific">Vibrio campbellii</name>
    <dbReference type="NCBI Taxonomy" id="680"/>
    <lineage>
        <taxon>Bacteria</taxon>
        <taxon>Pseudomonadati</taxon>
        <taxon>Pseudomonadota</taxon>
        <taxon>Gammaproteobacteria</taxon>
        <taxon>Vibrionales</taxon>
        <taxon>Vibrionaceae</taxon>
        <taxon>Vibrio</taxon>
    </lineage>
</organism>